<evidence type="ECO:0000256" key="1">
    <source>
        <dbReference type="SAM" id="Phobius"/>
    </source>
</evidence>
<dbReference type="EMBL" id="JARKNE010000001">
    <property type="protein sequence ID" value="KAK5847239.1"/>
    <property type="molecule type" value="Genomic_DNA"/>
</dbReference>
<organism evidence="3 4">
    <name type="scientific">Gossypium arboreum</name>
    <name type="common">Tree cotton</name>
    <name type="synonym">Gossypium nanking</name>
    <dbReference type="NCBI Taxonomy" id="29729"/>
    <lineage>
        <taxon>Eukaryota</taxon>
        <taxon>Viridiplantae</taxon>
        <taxon>Streptophyta</taxon>
        <taxon>Embryophyta</taxon>
        <taxon>Tracheophyta</taxon>
        <taxon>Spermatophyta</taxon>
        <taxon>Magnoliopsida</taxon>
        <taxon>eudicotyledons</taxon>
        <taxon>Gunneridae</taxon>
        <taxon>Pentapetalae</taxon>
        <taxon>rosids</taxon>
        <taxon>malvids</taxon>
        <taxon>Malvales</taxon>
        <taxon>Malvaceae</taxon>
        <taxon>Malvoideae</taxon>
        <taxon>Gossypium</taxon>
    </lineage>
</organism>
<feature type="transmembrane region" description="Helical" evidence="1">
    <location>
        <begin position="72"/>
        <end position="93"/>
    </location>
</feature>
<keyword evidence="1" id="KW-1133">Transmembrane helix</keyword>
<accession>A0ABR0R6R4</accession>
<dbReference type="InterPro" id="IPR002156">
    <property type="entry name" value="RNaseH_domain"/>
</dbReference>
<proteinExistence type="predicted"/>
<keyword evidence="1" id="KW-0812">Transmembrane</keyword>
<evidence type="ECO:0000313" key="4">
    <source>
        <dbReference type="Proteomes" id="UP001358586"/>
    </source>
</evidence>
<dbReference type="InterPro" id="IPR036397">
    <property type="entry name" value="RNaseH_sf"/>
</dbReference>
<dbReference type="Gene3D" id="3.30.420.10">
    <property type="entry name" value="Ribonuclease H-like superfamily/Ribonuclease H"/>
    <property type="match status" value="1"/>
</dbReference>
<keyword evidence="4" id="KW-1185">Reference proteome</keyword>
<dbReference type="Pfam" id="PF13456">
    <property type="entry name" value="RVT_3"/>
    <property type="match status" value="1"/>
</dbReference>
<protein>
    <recommendedName>
        <fullName evidence="2">RNase H type-1 domain-containing protein</fullName>
    </recommendedName>
</protein>
<evidence type="ECO:0000313" key="3">
    <source>
        <dbReference type="EMBL" id="KAK5847239.1"/>
    </source>
</evidence>
<keyword evidence="1" id="KW-0472">Membrane</keyword>
<name>A0ABR0R6R4_GOSAR</name>
<feature type="domain" description="RNase H type-1" evidence="2">
    <location>
        <begin position="130"/>
        <end position="242"/>
    </location>
</feature>
<comment type="caution">
    <text evidence="3">The sequence shown here is derived from an EMBL/GenBank/DDBJ whole genome shotgun (WGS) entry which is preliminary data.</text>
</comment>
<evidence type="ECO:0000259" key="2">
    <source>
        <dbReference type="Pfam" id="PF13456"/>
    </source>
</evidence>
<sequence>MLGKGKANWNEFFTRPLLSREEGLCIELAERVSSTELKSNIEWEIGWKQVEGFSDFFVLCNNVQMAGFRKRLWLIAIAAACWTIWLAINGLIFDNRRMSVGISKIHFCNLLLEVPSSWMVKIHRQWVEFEEKAGCGGILRDIEGPARALFSGAVVANITEEAEIEAVKIALDVFTAMNWKPKESLIIEVGSVVAFAWCVNKALRLWSLLSVFAEFESAILKVGTVVFSLADRKGNVLASSLAIAGVNRPQMFKAWW</sequence>
<dbReference type="Proteomes" id="UP001358586">
    <property type="component" value="Chromosome 1"/>
</dbReference>
<reference evidence="3 4" key="1">
    <citation type="submission" date="2023-03" db="EMBL/GenBank/DDBJ databases">
        <title>WGS of Gossypium arboreum.</title>
        <authorList>
            <person name="Yu D."/>
        </authorList>
    </citation>
    <scope>NUCLEOTIDE SEQUENCE [LARGE SCALE GENOMIC DNA]</scope>
    <source>
        <tissue evidence="3">Leaf</tissue>
    </source>
</reference>
<gene>
    <name evidence="3" type="ORF">PVK06_003543</name>
</gene>